<name>A0AAU9DAW2_9LACO</name>
<proteinExistence type="predicted"/>
<feature type="signal peptide" evidence="2">
    <location>
        <begin position="1"/>
        <end position="22"/>
    </location>
</feature>
<dbReference type="Gene3D" id="2.60.40.10">
    <property type="entry name" value="Immunoglobulins"/>
    <property type="match status" value="2"/>
</dbReference>
<feature type="domain" description="Pesticidal crystal protein Cry22Aa Ig-like" evidence="3">
    <location>
        <begin position="1333"/>
        <end position="1399"/>
    </location>
</feature>
<feature type="compositionally biased region" description="Acidic residues" evidence="1">
    <location>
        <begin position="155"/>
        <end position="164"/>
    </location>
</feature>
<feature type="compositionally biased region" description="Basic and acidic residues" evidence="1">
    <location>
        <begin position="994"/>
        <end position="1004"/>
    </location>
</feature>
<dbReference type="KEGG" id="xak:KIMC2_13970"/>
<dbReference type="InterPro" id="IPR013783">
    <property type="entry name" value="Ig-like_fold"/>
</dbReference>
<evidence type="ECO:0000256" key="2">
    <source>
        <dbReference type="SAM" id="SignalP"/>
    </source>
</evidence>
<evidence type="ECO:0000313" key="4">
    <source>
        <dbReference type="EMBL" id="BDR56835.1"/>
    </source>
</evidence>
<sequence>MNLKLTGLASTGLLLLSPISSAMTAVTPVVSVHAENNWDYDVDNPSLGDYDQLLQNAGPNDGVVDWYPTMNALGENPTAQKVVRQLIDLSIATNDKDSNARKVLFNDTTGNNDKAGYKETYDKYNVALGFIAQILDFNNEKSGVGARLKQAAESGTDDPTDSDGDSIIKGRITEDPTNQNVGRNISDVLGTAFFGNADDAYAQIYVNGYDNVAQNEANIIREATSSITIVAQSKTTGKKATAIFKLNNKTQPSVNEGIRLNNYVDNSLYALDKEGSLDIAGLNMTTTPQETLNKINYSKKTSYWFDSSNGGGTIVVPKGTTAKQIANLITKKKLIGTNSLQESAPMKAIQSTTAPGDEGANNEIVGSNGKTWKDVAYNHAYEKTYSASSVTTANWPGPLSENNYVSSANGLGGPDKFGLGQNGNQYREYNNLFNGTVGYNNVVNNIITTSSNQTIDSWFGGGGMSGIPDPKKLHMIDTNALFDPKVDSGKKFSPRSASSIPDFKMSEGTPYDQKGGLVNAANMTRKDGSESKVAGTNDPTRGSNVGKVEHLFQPSSYFKEAYDANHFATNDPTINSAGIDDLTNQLTNTGSFSNGQVKKSFTYEAPVSSWMYKSYNNPYSTVMSSQATVTLDGTALDSRNGVTNSSIQPQEFLDLTDPNNPNVKGPIKLSTDAYVNYVKDDSGDPVYFFAGTFDTGTFEQIVGASPNGTAASNSSSKRINVNLTKSSSHPLDIRFSVQPGNGDNNLFRKFGAVGTTGDSISFDSSSIGGNDMDNTVPPDNSKKDLNNPFIGSTSQIKLDSPYDKFQLWNQNQYFVQTWDKNIRTKDFNGKLTLDAKPIIYNKWISPADYNRNIDSPNFEGKYYIEGTIVLHKNFSGRYELKSLISGNNTSQGDGSKRAYFNSNLYNNPSGDFSYDSSANHKNNSRYFVSQDFSIGPVSTDMIADPGDPGAGVTIDGTYYPYGKNDPAGKSTEDNASKILKLAVLNNDPTQNETNIRDSGADKPTNEFTDSGADGNGHGTDGTGYKLVTISEAASKQGVTEDELAQEVSNVTGKSKDWVKSNQWVEATLPRLNKNAGNARINVVVYDKEAVPAPSKQDTKPSFSTTDISGGNDPFNVNFRPYTTTYDDGAVLKAADVPQNFKNLLARILVAGNPDLVGSPTKLQQILVSSFLDSWQQNDGSFKQTDKGVGVSSPLYMYGGFGISNSDTKNSYAQWPMGYADNSGDYNTAINNYQNDFYRGSGTLKTADNKGTINGIPFTALTVDTSKLDMTKAGSYPVVYTYTNPSDPKDKASITVPVTVSDSSAPVFSFQGSTNTTIHVGDNFDINNYKVVGSWSIFNNYGGDYNKLPNFEGIAKNTDGTPQVTVTGTVDTRKPGIYQVTYKATSTSGAVTEMVRNITVLPSDNSNTPSTSDWEITAYKAVGYINYVPGYGIMVYNAPAGASTGQRLVHGSSWKISHKAVNAKGETFYRVGNNQWINGKYVTFSPINTVTPLRGEVKIVYKKGYGVNLWKSASTTNGYYAGRKLMHGSHWKVSGKQNGFYKVGKDQWIQGEYAGFMAY</sequence>
<keyword evidence="2" id="KW-0732">Signal</keyword>
<organism evidence="4 5">
    <name type="scientific">Xylocopilactobacillus apis</name>
    <dbReference type="NCBI Taxonomy" id="2932183"/>
    <lineage>
        <taxon>Bacteria</taxon>
        <taxon>Bacillati</taxon>
        <taxon>Bacillota</taxon>
        <taxon>Bacilli</taxon>
        <taxon>Lactobacillales</taxon>
        <taxon>Lactobacillaceae</taxon>
        <taxon>Xylocopilactobacillus</taxon>
    </lineage>
</organism>
<reference evidence="4 5" key="1">
    <citation type="journal article" date="2023" name="Microbiol. Spectr.">
        <title>Symbiosis of Carpenter Bees with Uncharacterized Lactic Acid Bacteria Showing NAD Auxotrophy.</title>
        <authorList>
            <person name="Kawasaki S."/>
            <person name="Ozawa K."/>
            <person name="Mori T."/>
            <person name="Yamamoto A."/>
            <person name="Ito M."/>
            <person name="Ohkuma M."/>
            <person name="Sakamoto M."/>
            <person name="Matsutani M."/>
        </authorList>
    </citation>
    <scope>NUCLEOTIDE SEQUENCE [LARGE SCALE GENOMIC DNA]</scope>
    <source>
        <strain evidence="4 5">KimC2</strain>
    </source>
</reference>
<dbReference type="Proteomes" id="UP001321804">
    <property type="component" value="Chromosome"/>
</dbReference>
<dbReference type="Pfam" id="PF16403">
    <property type="entry name" value="Bact_surface_Ig-like"/>
    <property type="match status" value="1"/>
</dbReference>
<evidence type="ECO:0000313" key="5">
    <source>
        <dbReference type="Proteomes" id="UP001321804"/>
    </source>
</evidence>
<evidence type="ECO:0000256" key="1">
    <source>
        <dbReference type="SAM" id="MobiDB-lite"/>
    </source>
</evidence>
<feature type="region of interest" description="Disordered" evidence="1">
    <location>
        <begin position="148"/>
        <end position="176"/>
    </location>
</feature>
<feature type="region of interest" description="Disordered" evidence="1">
    <location>
        <begin position="487"/>
        <end position="512"/>
    </location>
</feature>
<feature type="chain" id="PRO_5043560694" description="Pesticidal crystal protein Cry22Aa Ig-like domain-containing protein" evidence="2">
    <location>
        <begin position="23"/>
        <end position="1558"/>
    </location>
</feature>
<gene>
    <name evidence="4" type="ORF">KIMC2_13970</name>
</gene>
<dbReference type="RefSeq" id="WP_317695363.1">
    <property type="nucleotide sequence ID" value="NZ_AP026801.1"/>
</dbReference>
<evidence type="ECO:0000259" key="3">
    <source>
        <dbReference type="Pfam" id="PF16403"/>
    </source>
</evidence>
<dbReference type="InterPro" id="IPR032179">
    <property type="entry name" value="Cry22Aa_Ig-like"/>
</dbReference>
<dbReference type="EMBL" id="AP026801">
    <property type="protein sequence ID" value="BDR56835.1"/>
    <property type="molecule type" value="Genomic_DNA"/>
</dbReference>
<accession>A0AAU9DAW2</accession>
<protein>
    <recommendedName>
        <fullName evidence="3">Pesticidal crystal protein Cry22Aa Ig-like domain-containing protein</fullName>
    </recommendedName>
</protein>
<feature type="region of interest" description="Disordered" evidence="1">
    <location>
        <begin position="526"/>
        <end position="546"/>
    </location>
</feature>
<feature type="region of interest" description="Disordered" evidence="1">
    <location>
        <begin position="988"/>
        <end position="1020"/>
    </location>
</feature>
<keyword evidence="5" id="KW-1185">Reference proteome</keyword>